<evidence type="ECO:0000256" key="4">
    <source>
        <dbReference type="ARBA" id="ARBA00022989"/>
    </source>
</evidence>
<evidence type="ECO:0000313" key="8">
    <source>
        <dbReference type="Proteomes" id="UP000295714"/>
    </source>
</evidence>
<feature type="transmembrane region" description="Helical" evidence="6">
    <location>
        <begin position="336"/>
        <end position="358"/>
    </location>
</feature>
<dbReference type="CDD" id="cd01115">
    <property type="entry name" value="SLC13_permease"/>
    <property type="match status" value="1"/>
</dbReference>
<dbReference type="PANTHER" id="PTHR10283:SF82">
    <property type="entry name" value="SOLUTE CARRIER FAMILY 13 MEMBER 2"/>
    <property type="match status" value="1"/>
</dbReference>
<dbReference type="EMBL" id="SMGI01000002">
    <property type="protein sequence ID" value="TCK67349.1"/>
    <property type="molecule type" value="Genomic_DNA"/>
</dbReference>
<evidence type="ECO:0000256" key="2">
    <source>
        <dbReference type="ARBA" id="ARBA00022448"/>
    </source>
</evidence>
<dbReference type="NCBIfam" id="TIGR00785">
    <property type="entry name" value="dass"/>
    <property type="match status" value="1"/>
</dbReference>
<reference evidence="7 8" key="1">
    <citation type="journal article" date="2015" name="Stand. Genomic Sci.">
        <title>Genomic Encyclopedia of Bacterial and Archaeal Type Strains, Phase III: the genomes of soil and plant-associated and newly described type strains.</title>
        <authorList>
            <person name="Whitman W.B."/>
            <person name="Woyke T."/>
            <person name="Klenk H.P."/>
            <person name="Zhou Y."/>
            <person name="Lilburn T.G."/>
            <person name="Beck B.J."/>
            <person name="De Vos P."/>
            <person name="Vandamme P."/>
            <person name="Eisen J.A."/>
            <person name="Garrity G."/>
            <person name="Hugenholtz P."/>
            <person name="Kyrpides N.C."/>
        </authorList>
    </citation>
    <scope>NUCLEOTIDE SEQUENCE [LARGE SCALE GENOMIC DNA]</scope>
    <source>
        <strain evidence="7 8">CECT 8445</strain>
    </source>
</reference>
<feature type="transmembrane region" description="Helical" evidence="6">
    <location>
        <begin position="273"/>
        <end position="290"/>
    </location>
</feature>
<dbReference type="GO" id="GO:0015141">
    <property type="term" value="F:succinate transmembrane transporter activity"/>
    <property type="evidence" value="ECO:0007669"/>
    <property type="project" value="UniProtKB-ARBA"/>
</dbReference>
<accession>A0A4R1KSU8</accession>
<dbReference type="InterPro" id="IPR031312">
    <property type="entry name" value="Na/sul_symport_CS"/>
</dbReference>
<dbReference type="AlphaFoldDB" id="A0A4R1KSU8"/>
<feature type="transmembrane region" description="Helical" evidence="6">
    <location>
        <begin position="370"/>
        <end position="386"/>
    </location>
</feature>
<proteinExistence type="predicted"/>
<dbReference type="PANTHER" id="PTHR10283">
    <property type="entry name" value="SOLUTE CARRIER FAMILY 13 MEMBER"/>
    <property type="match status" value="1"/>
</dbReference>
<keyword evidence="8" id="KW-1185">Reference proteome</keyword>
<feature type="transmembrane region" description="Helical" evidence="6">
    <location>
        <begin position="144"/>
        <end position="160"/>
    </location>
</feature>
<feature type="transmembrane region" description="Helical" evidence="6">
    <location>
        <begin position="120"/>
        <end position="138"/>
    </location>
</feature>
<dbReference type="RefSeq" id="WP_132704414.1">
    <property type="nucleotide sequence ID" value="NZ_SMGI01000002.1"/>
</dbReference>
<feature type="transmembrane region" description="Helical" evidence="6">
    <location>
        <begin position="12"/>
        <end position="30"/>
    </location>
</feature>
<name>A0A4R1KSU8_9FLAO</name>
<sequence>MNHHPISKRIGLILGPLLFLVIQFSSINFISEAADTVIAIALWMVIWWITEAVSISVTALLPLLLFPLFKIMPIADVGANYGSPIVFLFFGGFVLALALEKVNLHKRIALTIIKLTGTSPNRVILGFMIATAFMSMWISNTASTVVMLPIAMSVINLLINDEDGFTKADKNFALSVMLGIAFSANAGGIATVIGTPPNSVLIGLLENEYNTQVSFVKWMSFGLPFSISLITIVYLILVKLLFPNKGLVFGASASVVSNELKTLGKLSSKEKHVLFVFSVIVALWIFRSVINSILPSLGLSDTMISIFGAIALFAVPHNLKKGDFILHWNDTQKLAWGILILFGGGLALAKGMSASGIVDVVAQTISEAKVGILVTASLLILLMLFMTELMSNVALTAVLAPVVAGIALGLDIPILHLLIPVTIASSCAFMLPMATPPNAIVFASGFIKVNQMAKAGIILNFISVVLLILMFQYIMPMVFLAN</sequence>
<evidence type="ECO:0000256" key="3">
    <source>
        <dbReference type="ARBA" id="ARBA00022692"/>
    </source>
</evidence>
<dbReference type="PROSITE" id="PS01271">
    <property type="entry name" value="NA_SULFATE"/>
    <property type="match status" value="1"/>
</dbReference>
<feature type="transmembrane region" description="Helical" evidence="6">
    <location>
        <begin position="172"/>
        <end position="195"/>
    </location>
</feature>
<evidence type="ECO:0000256" key="1">
    <source>
        <dbReference type="ARBA" id="ARBA00004141"/>
    </source>
</evidence>
<evidence type="ECO:0000256" key="5">
    <source>
        <dbReference type="ARBA" id="ARBA00023136"/>
    </source>
</evidence>
<feature type="transmembrane region" description="Helical" evidence="6">
    <location>
        <begin position="455"/>
        <end position="475"/>
    </location>
</feature>
<keyword evidence="5 6" id="KW-0472">Membrane</keyword>
<feature type="transmembrane region" description="Helical" evidence="6">
    <location>
        <begin position="215"/>
        <end position="237"/>
    </location>
</feature>
<keyword evidence="3 6" id="KW-0812">Transmembrane</keyword>
<dbReference type="OrthoDB" id="9766267at2"/>
<gene>
    <name evidence="7" type="ORF">DFQ05_1123</name>
</gene>
<comment type="subcellular location">
    <subcellularLocation>
        <location evidence="1">Membrane</location>
        <topology evidence="1">Multi-pass membrane protein</topology>
    </subcellularLocation>
</comment>
<feature type="transmembrane region" description="Helical" evidence="6">
    <location>
        <begin position="296"/>
        <end position="315"/>
    </location>
</feature>
<dbReference type="Pfam" id="PF00939">
    <property type="entry name" value="Na_sulph_symp"/>
    <property type="match status" value="1"/>
</dbReference>
<organism evidence="7 8">
    <name type="scientific">Winogradskyella wandonensis</name>
    <dbReference type="NCBI Taxonomy" id="1442586"/>
    <lineage>
        <taxon>Bacteria</taxon>
        <taxon>Pseudomonadati</taxon>
        <taxon>Bacteroidota</taxon>
        <taxon>Flavobacteriia</taxon>
        <taxon>Flavobacteriales</taxon>
        <taxon>Flavobacteriaceae</taxon>
        <taxon>Winogradskyella</taxon>
    </lineage>
</organism>
<protein>
    <submittedName>
        <fullName evidence="7">Sodium-dependent dicarboxylate transporter 2/3/5</fullName>
    </submittedName>
</protein>
<keyword evidence="2" id="KW-0813">Transport</keyword>
<comment type="caution">
    <text evidence="7">The sequence shown here is derived from an EMBL/GenBank/DDBJ whole genome shotgun (WGS) entry which is preliminary data.</text>
</comment>
<evidence type="ECO:0000313" key="7">
    <source>
        <dbReference type="EMBL" id="TCK67349.1"/>
    </source>
</evidence>
<feature type="transmembrane region" description="Helical" evidence="6">
    <location>
        <begin position="37"/>
        <end position="61"/>
    </location>
</feature>
<keyword evidence="4 6" id="KW-1133">Transmembrane helix</keyword>
<dbReference type="InterPro" id="IPR001898">
    <property type="entry name" value="SLC13A/DASS"/>
</dbReference>
<dbReference type="Proteomes" id="UP000295714">
    <property type="component" value="Unassembled WGS sequence"/>
</dbReference>
<feature type="transmembrane region" description="Helical" evidence="6">
    <location>
        <begin position="81"/>
        <end position="99"/>
    </location>
</feature>
<dbReference type="GO" id="GO:0005886">
    <property type="term" value="C:plasma membrane"/>
    <property type="evidence" value="ECO:0007669"/>
    <property type="project" value="TreeGrafter"/>
</dbReference>
<evidence type="ECO:0000256" key="6">
    <source>
        <dbReference type="SAM" id="Phobius"/>
    </source>
</evidence>